<dbReference type="InterPro" id="IPR036690">
    <property type="entry name" value="Fdx_antiC-bd_sf"/>
</dbReference>
<accession>A0A7J8K8E3</accession>
<keyword evidence="1" id="KW-0030">Aminoacyl-tRNA synthetase</keyword>
<comment type="caution">
    <text evidence="1">The sequence shown here is derived from an EMBL/GenBank/DDBJ whole genome shotgun (WGS) entry which is preliminary data.</text>
</comment>
<organism evidence="1 2">
    <name type="scientific">Rousettus aegyptiacus</name>
    <name type="common">Egyptian fruit bat</name>
    <name type="synonym">Pteropus aegyptiacus</name>
    <dbReference type="NCBI Taxonomy" id="9407"/>
    <lineage>
        <taxon>Eukaryota</taxon>
        <taxon>Metazoa</taxon>
        <taxon>Chordata</taxon>
        <taxon>Craniata</taxon>
        <taxon>Vertebrata</taxon>
        <taxon>Euteleostomi</taxon>
        <taxon>Mammalia</taxon>
        <taxon>Eutheria</taxon>
        <taxon>Laurasiatheria</taxon>
        <taxon>Chiroptera</taxon>
        <taxon>Yinpterochiroptera</taxon>
        <taxon>Pteropodoidea</taxon>
        <taxon>Pteropodidae</taxon>
        <taxon>Rousettinae</taxon>
        <taxon>Rousettus</taxon>
    </lineage>
</organism>
<dbReference type="EMBL" id="JACASE010000001">
    <property type="protein sequence ID" value="KAF6505100.1"/>
    <property type="molecule type" value="Genomic_DNA"/>
</dbReference>
<evidence type="ECO:0000313" key="1">
    <source>
        <dbReference type="EMBL" id="KAF6505100.1"/>
    </source>
</evidence>
<proteinExistence type="predicted"/>
<gene>
    <name evidence="1" type="ORF">HJG63_004961</name>
</gene>
<sequence>MGGQVGKQKGNGVGTMASFTPSCSRGNVGCLVLLPPHCRTHKTSHCYRITYRHMERTLCQKEVRHVHQAVQEAAVQLLAVEGRF</sequence>
<protein>
    <submittedName>
        <fullName evidence="1">Phenylalanyl-tRNA synthetase 2, mitochondrial</fullName>
    </submittedName>
</protein>
<name>A0A7J8K8E3_ROUAE</name>
<dbReference type="Proteomes" id="UP000593571">
    <property type="component" value="Unassembled WGS sequence"/>
</dbReference>
<reference evidence="1 2" key="1">
    <citation type="journal article" date="2020" name="Nature">
        <title>Six reference-quality genomes reveal evolution of bat adaptations.</title>
        <authorList>
            <person name="Jebb D."/>
            <person name="Huang Z."/>
            <person name="Pippel M."/>
            <person name="Hughes G.M."/>
            <person name="Lavrichenko K."/>
            <person name="Devanna P."/>
            <person name="Winkler S."/>
            <person name="Jermiin L.S."/>
            <person name="Skirmuntt E.C."/>
            <person name="Katzourakis A."/>
            <person name="Burkitt-Gray L."/>
            <person name="Ray D.A."/>
            <person name="Sullivan K.A.M."/>
            <person name="Roscito J.G."/>
            <person name="Kirilenko B.M."/>
            <person name="Davalos L.M."/>
            <person name="Corthals A.P."/>
            <person name="Power M.L."/>
            <person name="Jones G."/>
            <person name="Ransome R.D."/>
            <person name="Dechmann D.K.N."/>
            <person name="Locatelli A.G."/>
            <person name="Puechmaille S.J."/>
            <person name="Fedrigo O."/>
            <person name="Jarvis E.D."/>
            <person name="Hiller M."/>
            <person name="Vernes S.C."/>
            <person name="Myers E.W."/>
            <person name="Teeling E.C."/>
        </authorList>
    </citation>
    <scope>NUCLEOTIDE SEQUENCE [LARGE SCALE GENOMIC DNA]</scope>
    <source>
        <strain evidence="1">MRouAeg1</strain>
        <tissue evidence="1">Muscle</tissue>
    </source>
</reference>
<dbReference type="SUPFAM" id="SSF54991">
    <property type="entry name" value="Anticodon-binding domain of PheRS"/>
    <property type="match status" value="1"/>
</dbReference>
<keyword evidence="1" id="KW-0436">Ligase</keyword>
<dbReference type="Gene3D" id="3.30.70.380">
    <property type="entry name" value="Ferrodoxin-fold anticodon-binding domain"/>
    <property type="match status" value="1"/>
</dbReference>
<dbReference type="AlphaFoldDB" id="A0A7J8K8E3"/>
<keyword evidence="2" id="KW-1185">Reference proteome</keyword>
<dbReference type="GO" id="GO:0004812">
    <property type="term" value="F:aminoacyl-tRNA ligase activity"/>
    <property type="evidence" value="ECO:0007669"/>
    <property type="project" value="UniProtKB-KW"/>
</dbReference>
<evidence type="ECO:0000313" key="2">
    <source>
        <dbReference type="Proteomes" id="UP000593571"/>
    </source>
</evidence>